<name>G6F299_9PROT</name>
<evidence type="ECO:0000313" key="1">
    <source>
        <dbReference type="EMBL" id="EHD13553.1"/>
    </source>
</evidence>
<accession>G6F299</accession>
<evidence type="ECO:0000313" key="2">
    <source>
        <dbReference type="Proteomes" id="UP000005939"/>
    </source>
</evidence>
<sequence length="178" mass="20493">MTYNNHLVLLNKLHKVINNMTFEIIKSKKEGLDSKEGYIIVRSTTVFLRLLGEKPHYELMTATADEDNGPITVCQNQKQLITSALQLALELKLKPLVTSDHNSRKYVKICSLIIEDNNQEIQTKEILKRFFEIYDNYDIKSRAEEEMIELYNDLAIDDSGEDVYLSDGMYLSSDGSLH</sequence>
<proteinExistence type="predicted"/>
<comment type="caution">
    <text evidence="1">The sequence shown here is derived from an EMBL/GenBank/DDBJ whole genome shotgun (WGS) entry which is preliminary data.</text>
</comment>
<gene>
    <name evidence="1" type="ORF">CIN_17450</name>
</gene>
<dbReference type="EMBL" id="AGFR01000009">
    <property type="protein sequence ID" value="EHD13553.1"/>
    <property type="molecule type" value="Genomic_DNA"/>
</dbReference>
<protein>
    <submittedName>
        <fullName evidence="1">Uncharacterized protein</fullName>
    </submittedName>
</protein>
<organism evidence="1 2">
    <name type="scientific">Commensalibacter intestini A911</name>
    <dbReference type="NCBI Taxonomy" id="1088868"/>
    <lineage>
        <taxon>Bacteria</taxon>
        <taxon>Pseudomonadati</taxon>
        <taxon>Pseudomonadota</taxon>
        <taxon>Alphaproteobacteria</taxon>
        <taxon>Acetobacterales</taxon>
        <taxon>Acetobacteraceae</taxon>
    </lineage>
</organism>
<reference evidence="1 2" key="1">
    <citation type="submission" date="2011-10" db="EMBL/GenBank/DDBJ databases">
        <title>Genome Sequence of Commensalibacter intestini A911, isolated from Drosophila gut.</title>
        <authorList>
            <person name="Lee W.-J."/>
            <person name="Kim E.-K."/>
        </authorList>
    </citation>
    <scope>NUCLEOTIDE SEQUENCE [LARGE SCALE GENOMIC DNA]</scope>
    <source>
        <strain evidence="1 2">A911</strain>
    </source>
</reference>
<dbReference type="AlphaFoldDB" id="G6F299"/>
<dbReference type="Proteomes" id="UP000005939">
    <property type="component" value="Unassembled WGS sequence"/>
</dbReference>